<dbReference type="RefSeq" id="WP_184941352.1">
    <property type="nucleotide sequence ID" value="NZ_JACHJV010000001.1"/>
</dbReference>
<dbReference type="SUPFAM" id="SSF53671">
    <property type="entry name" value="Aspartate/ornithine carbamoyltransferase"/>
    <property type="match status" value="1"/>
</dbReference>
<dbReference type="Proteomes" id="UP000540506">
    <property type="component" value="Unassembled WGS sequence"/>
</dbReference>
<comment type="similarity">
    <text evidence="2">Belongs to the aspartate/ornithine carbamoyltransferase superfamily.</text>
</comment>
<evidence type="ECO:0000313" key="5">
    <source>
        <dbReference type="EMBL" id="MBB4927256.1"/>
    </source>
</evidence>
<name>A0A7W7VY75_KITKI</name>
<dbReference type="Pfam" id="PF00185">
    <property type="entry name" value="OTCace"/>
    <property type="match status" value="1"/>
</dbReference>
<dbReference type="EC" id="2.1.3.3" evidence="5"/>
<evidence type="ECO:0000259" key="4">
    <source>
        <dbReference type="Pfam" id="PF02729"/>
    </source>
</evidence>
<dbReference type="PANTHER" id="PTHR45753:SF3">
    <property type="entry name" value="ORNITHINE TRANSCARBAMYLASE, MITOCHONDRIAL"/>
    <property type="match status" value="1"/>
</dbReference>
<evidence type="ECO:0000256" key="2">
    <source>
        <dbReference type="RuleBase" id="RU003634"/>
    </source>
</evidence>
<keyword evidence="6" id="KW-1185">Reference proteome</keyword>
<keyword evidence="1 2" id="KW-0808">Transferase</keyword>
<dbReference type="PROSITE" id="PS00097">
    <property type="entry name" value="CARBAMOYLTRANSFERASE"/>
    <property type="match status" value="1"/>
</dbReference>
<dbReference type="Pfam" id="PF02729">
    <property type="entry name" value="OTCace_N"/>
    <property type="match status" value="1"/>
</dbReference>
<dbReference type="PRINTS" id="PR00100">
    <property type="entry name" value="AOTCASE"/>
</dbReference>
<feature type="domain" description="Aspartate/ornithine carbamoyltransferase carbamoyl-P binding" evidence="4">
    <location>
        <begin position="7"/>
        <end position="144"/>
    </location>
</feature>
<sequence length="316" mass="34304">MPQASRRHLISIEDLSTEDLHAIVRRGAEYAAGRCEDARPLREAVVGVLFRKTSTRTRTAFSAGALRLGAQLITYGPGDLQENTGESAEDTGAVLSRMLDVLVARTAGSDAELRAYAAQQRMAVINAMSAAEHPTQALTDLSTLLGRFGRIEGLRVLYLGEGNNTASALTLALSRYQGVSLHLRTPPGYGVEQRFLDQAAVHAKNTGAVIDQRHDTRELPPVDVIYTTRWQTTGTTKPDPDWRRIFAPFQVDAAVLAGSPQAVFMHDLPAHRGEEVTAQVLDGPASIAFEQAEHKYHSARAVLEWCLGGSPEGAQR</sequence>
<dbReference type="AlphaFoldDB" id="A0A7W7VY75"/>
<dbReference type="InterPro" id="IPR036901">
    <property type="entry name" value="Asp/Orn_carbamoylTrfase_sf"/>
</dbReference>
<organism evidence="5 6">
    <name type="scientific">Kitasatospora kifunensis</name>
    <name type="common">Streptomyces kifunensis</name>
    <dbReference type="NCBI Taxonomy" id="58351"/>
    <lineage>
        <taxon>Bacteria</taxon>
        <taxon>Bacillati</taxon>
        <taxon>Actinomycetota</taxon>
        <taxon>Actinomycetes</taxon>
        <taxon>Kitasatosporales</taxon>
        <taxon>Streptomycetaceae</taxon>
        <taxon>Kitasatospora</taxon>
    </lineage>
</organism>
<dbReference type="InterPro" id="IPR006130">
    <property type="entry name" value="Asp/Orn_carbamoylTrfase"/>
</dbReference>
<dbReference type="PANTHER" id="PTHR45753">
    <property type="entry name" value="ORNITHINE CARBAMOYLTRANSFERASE, MITOCHONDRIAL"/>
    <property type="match status" value="1"/>
</dbReference>
<comment type="caution">
    <text evidence="5">The sequence shown here is derived from an EMBL/GenBank/DDBJ whole genome shotgun (WGS) entry which is preliminary data.</text>
</comment>
<proteinExistence type="inferred from homology"/>
<dbReference type="GO" id="GO:0042450">
    <property type="term" value="P:L-arginine biosynthetic process via ornithine"/>
    <property type="evidence" value="ECO:0007669"/>
    <property type="project" value="TreeGrafter"/>
</dbReference>
<evidence type="ECO:0000259" key="3">
    <source>
        <dbReference type="Pfam" id="PF00185"/>
    </source>
</evidence>
<dbReference type="EMBL" id="JACHJV010000001">
    <property type="protein sequence ID" value="MBB4927256.1"/>
    <property type="molecule type" value="Genomic_DNA"/>
</dbReference>
<dbReference type="InterPro" id="IPR002292">
    <property type="entry name" value="Orn/put_carbamltrans"/>
</dbReference>
<dbReference type="Gene3D" id="3.40.50.1370">
    <property type="entry name" value="Aspartate/ornithine carbamoyltransferase"/>
    <property type="match status" value="2"/>
</dbReference>
<evidence type="ECO:0000256" key="1">
    <source>
        <dbReference type="ARBA" id="ARBA00022679"/>
    </source>
</evidence>
<accession>A0A7W7VY75</accession>
<dbReference type="InterPro" id="IPR006131">
    <property type="entry name" value="Asp_carbamoyltransf_Asp/Orn-bd"/>
</dbReference>
<protein>
    <submittedName>
        <fullName evidence="5">Ornithine carbamoyltransferase</fullName>
        <ecNumber evidence="5">2.1.3.3</ecNumber>
    </submittedName>
</protein>
<dbReference type="GO" id="GO:0019240">
    <property type="term" value="P:citrulline biosynthetic process"/>
    <property type="evidence" value="ECO:0007669"/>
    <property type="project" value="TreeGrafter"/>
</dbReference>
<evidence type="ECO:0000313" key="6">
    <source>
        <dbReference type="Proteomes" id="UP000540506"/>
    </source>
</evidence>
<feature type="domain" description="Aspartate/ornithine carbamoyltransferase Asp/Orn-binding" evidence="3">
    <location>
        <begin position="152"/>
        <end position="306"/>
    </location>
</feature>
<dbReference type="GO" id="GO:0004585">
    <property type="term" value="F:ornithine carbamoyltransferase activity"/>
    <property type="evidence" value="ECO:0007669"/>
    <property type="project" value="UniProtKB-EC"/>
</dbReference>
<gene>
    <name evidence="5" type="ORF">FHR34_006249</name>
</gene>
<dbReference type="InterPro" id="IPR006132">
    <property type="entry name" value="Asp/Orn_carbamoyltranf_P-bd"/>
</dbReference>
<reference evidence="5 6" key="1">
    <citation type="submission" date="2020-08" db="EMBL/GenBank/DDBJ databases">
        <title>Sequencing the genomes of 1000 actinobacteria strains.</title>
        <authorList>
            <person name="Klenk H.-P."/>
        </authorList>
    </citation>
    <scope>NUCLEOTIDE SEQUENCE [LARGE SCALE GENOMIC DNA]</scope>
    <source>
        <strain evidence="5 6">DSM 41654</strain>
    </source>
</reference>
<dbReference type="GO" id="GO:0016597">
    <property type="term" value="F:amino acid binding"/>
    <property type="evidence" value="ECO:0007669"/>
    <property type="project" value="InterPro"/>
</dbReference>
<dbReference type="PRINTS" id="PR00102">
    <property type="entry name" value="OTCASE"/>
</dbReference>